<evidence type="ECO:0000259" key="10">
    <source>
        <dbReference type="PROSITE" id="PS50253"/>
    </source>
</evidence>
<evidence type="ECO:0000256" key="6">
    <source>
        <dbReference type="ARBA" id="ARBA00022989"/>
    </source>
</evidence>
<evidence type="ECO:0000256" key="4">
    <source>
        <dbReference type="ARBA" id="ARBA00022692"/>
    </source>
</evidence>
<accession>A0A1U8V8N6</accession>
<keyword evidence="5" id="KW-1278">Translocase</keyword>
<feature type="transmembrane region" description="Helical" evidence="9">
    <location>
        <begin position="236"/>
        <end position="256"/>
    </location>
</feature>
<dbReference type="CDD" id="cd01665">
    <property type="entry name" value="Cyt_c_Oxidase_III"/>
    <property type="match status" value="1"/>
</dbReference>
<feature type="transmembrane region" description="Helical" evidence="9">
    <location>
        <begin position="155"/>
        <end position="172"/>
    </location>
</feature>
<keyword evidence="7 9" id="KW-0472">Membrane</keyword>
<dbReference type="PANTHER" id="PTHR11403">
    <property type="entry name" value="CYTOCHROME C OXIDASE SUBUNIT III"/>
    <property type="match status" value="1"/>
</dbReference>
<reference evidence="11" key="1">
    <citation type="submission" date="2014-03" db="EMBL/GenBank/DDBJ databases">
        <title>Complete M-type mitochondrial genome of Chinese fresh water mussels Lamprotula gottschei.</title>
        <authorList>
            <person name="Wang G.L."/>
            <person name="He F.S."/>
            <person name="Li J.L."/>
        </authorList>
    </citation>
    <scope>NUCLEOTIDE SEQUENCE</scope>
    <source>
        <tissue evidence="11">Gonad</tissue>
    </source>
</reference>
<dbReference type="AlphaFoldDB" id="A0A1U8V8N6"/>
<feature type="transmembrane region" description="Helical" evidence="9">
    <location>
        <begin position="77"/>
        <end position="98"/>
    </location>
</feature>
<dbReference type="InterPro" id="IPR033945">
    <property type="entry name" value="Cyt_c_oxase_su3_dom"/>
</dbReference>
<dbReference type="EMBL" id="KJ627225">
    <property type="protein sequence ID" value="AIC07023.1"/>
    <property type="molecule type" value="Genomic_DNA"/>
</dbReference>
<keyword evidence="6 9" id="KW-1133">Transmembrane helix</keyword>
<dbReference type="FunFam" id="1.20.120.80:FF:000002">
    <property type="entry name" value="Cytochrome c oxidase subunit 3"/>
    <property type="match status" value="1"/>
</dbReference>
<proteinExistence type="inferred from homology"/>
<feature type="transmembrane region" description="Helical" evidence="9">
    <location>
        <begin position="192"/>
        <end position="216"/>
    </location>
</feature>
<feature type="transmembrane region" description="Helical" evidence="9">
    <location>
        <begin position="12"/>
        <end position="32"/>
    </location>
</feature>
<evidence type="ECO:0000256" key="9">
    <source>
        <dbReference type="SAM" id="Phobius"/>
    </source>
</evidence>
<comment type="subcellular location">
    <subcellularLocation>
        <location evidence="1">Membrane</location>
        <topology evidence="1">Multi-pass membrane protein</topology>
    </subcellularLocation>
</comment>
<feature type="transmembrane region" description="Helical" evidence="9">
    <location>
        <begin position="38"/>
        <end position="56"/>
    </location>
</feature>
<dbReference type="Gene3D" id="1.20.120.80">
    <property type="entry name" value="Cytochrome c oxidase, subunit III, four-helix bundle"/>
    <property type="match status" value="1"/>
</dbReference>
<evidence type="ECO:0000256" key="5">
    <source>
        <dbReference type="ARBA" id="ARBA00022967"/>
    </source>
</evidence>
<organism evidence="11">
    <name type="scientific">Lamprotula gottschei</name>
    <dbReference type="NCBI Taxonomy" id="1470580"/>
    <lineage>
        <taxon>Eukaryota</taxon>
        <taxon>Metazoa</taxon>
        <taxon>Spiralia</taxon>
        <taxon>Lophotrochozoa</taxon>
        <taxon>Mollusca</taxon>
        <taxon>Bivalvia</taxon>
        <taxon>Autobranchia</taxon>
        <taxon>Heteroconchia</taxon>
        <taxon>Palaeoheterodonta</taxon>
        <taxon>Unionida</taxon>
        <taxon>Unionoidea</taxon>
        <taxon>Unionidae</taxon>
        <taxon>Gonideinae</taxon>
        <taxon>Lamprotula</taxon>
    </lineage>
</organism>
<dbReference type="InterPro" id="IPR035973">
    <property type="entry name" value="Cyt_c_oxidase_su3-like_sf"/>
</dbReference>
<dbReference type="GO" id="GO:0006123">
    <property type="term" value="P:mitochondrial electron transport, cytochrome c to oxygen"/>
    <property type="evidence" value="ECO:0007669"/>
    <property type="project" value="TreeGrafter"/>
</dbReference>
<evidence type="ECO:0000256" key="1">
    <source>
        <dbReference type="ARBA" id="ARBA00004141"/>
    </source>
</evidence>
<dbReference type="PANTHER" id="PTHR11403:SF7">
    <property type="entry name" value="CYTOCHROME C OXIDASE SUBUNIT 3"/>
    <property type="match status" value="1"/>
</dbReference>
<evidence type="ECO:0000256" key="7">
    <source>
        <dbReference type="ARBA" id="ARBA00023136"/>
    </source>
</evidence>
<evidence type="ECO:0000313" key="11">
    <source>
        <dbReference type="EMBL" id="AIC07023.1"/>
    </source>
</evidence>
<comment type="function">
    <text evidence="8">Component of the cytochrome c oxidase, the last enzyme in the mitochondrial electron transport chain which drives oxidative phosphorylation. The respiratory chain contains 3 multisubunit complexes succinate dehydrogenase (complex II, CII), ubiquinol-cytochrome c oxidoreductase (cytochrome b-c1 complex, complex III, CIII) and cytochrome c oxidase (complex IV, CIV), that cooperate to transfer electrons derived from NADH and succinate to molecular oxygen, creating an electrochemical gradient over the inner membrane that drives transmembrane transport and the ATP synthase. Cytochrome c oxidase is the component of the respiratory chain that catalyzes the reduction of oxygen to water. Electrons originating from reduced cytochrome c in the intermembrane space (IMS) are transferred via the dinuclear copper A center (CU(A)) of subunit 2 and heme A of subunit 1 to the active site in subunit 1, a binuclear center (BNC) formed by heme A3 and copper B (CU(B)). The BNC reduces molecular oxygen to 2 water molecules using 4 electrons from cytochrome c in the IMS and 4 protons from the mitochondrial matrix.</text>
</comment>
<dbReference type="PROSITE" id="PS50253">
    <property type="entry name" value="COX3"/>
    <property type="match status" value="1"/>
</dbReference>
<evidence type="ECO:0000256" key="3">
    <source>
        <dbReference type="ARBA" id="ARBA00015944"/>
    </source>
</evidence>
<gene>
    <name evidence="11" type="primary">COX3</name>
</gene>
<keyword evidence="4 8" id="KW-0812">Transmembrane</keyword>
<dbReference type="InterPro" id="IPR013833">
    <property type="entry name" value="Cyt_c_oxidase_su3_a-hlx"/>
</dbReference>
<dbReference type="GO" id="GO:0004129">
    <property type="term" value="F:cytochrome-c oxidase activity"/>
    <property type="evidence" value="ECO:0007669"/>
    <property type="project" value="InterPro"/>
</dbReference>
<dbReference type="Gene3D" id="1.10.287.70">
    <property type="match status" value="1"/>
</dbReference>
<geneLocation type="mitochondrion" evidence="11"/>
<dbReference type="InterPro" id="IPR024791">
    <property type="entry name" value="Cyt_c/ubiquinol_Oxase_su3"/>
</dbReference>
<feature type="transmembrane region" description="Helical" evidence="9">
    <location>
        <begin position="127"/>
        <end position="148"/>
    </location>
</feature>
<dbReference type="GO" id="GO:0016020">
    <property type="term" value="C:membrane"/>
    <property type="evidence" value="ECO:0007669"/>
    <property type="project" value="UniProtKB-SubCell"/>
</dbReference>
<name>A0A1U8V8N6_9BIVA</name>
<dbReference type="SUPFAM" id="SSF81452">
    <property type="entry name" value="Cytochrome c oxidase subunit III-like"/>
    <property type="match status" value="1"/>
</dbReference>
<dbReference type="InterPro" id="IPR000298">
    <property type="entry name" value="Cyt_c_oxidase-like_su3"/>
</dbReference>
<evidence type="ECO:0000256" key="8">
    <source>
        <dbReference type="RuleBase" id="RU003375"/>
    </source>
</evidence>
<keyword evidence="8 11" id="KW-0496">Mitochondrion</keyword>
<sequence length="259" mass="29252">MRSPFHLVEMSPWPFLCSISAVCVVVGFVDWINGESLVLFLCAMMLLMVVLCQWLRDIVRESNQGWHTSYVANNIRLGMVLFIVSEIFFFFSFFWAFFSCSLVPGVEVGGVWPPVGIVSLNPFKLPLLNTAVLLGSGVSVTWCHHAVLCGNRVEAICGLTVAIMIGAYFTFFPVCEYIECSFTIADSVYGSLFYVMTGFHGVHVILGSIMLLVGLFRLFNYGFSSSRHLGLELSIWYWHFVDVVWICLYMCVYWWGGSL</sequence>
<evidence type="ECO:0000256" key="2">
    <source>
        <dbReference type="ARBA" id="ARBA00010581"/>
    </source>
</evidence>
<feature type="domain" description="Heme-copper oxidase subunit III family profile" evidence="10">
    <location>
        <begin position="1"/>
        <end position="257"/>
    </location>
</feature>
<dbReference type="Pfam" id="PF00510">
    <property type="entry name" value="COX3"/>
    <property type="match status" value="1"/>
</dbReference>
<comment type="similarity">
    <text evidence="2 8">Belongs to the cytochrome c oxidase subunit 3 family.</text>
</comment>
<dbReference type="GO" id="GO:0005739">
    <property type="term" value="C:mitochondrion"/>
    <property type="evidence" value="ECO:0007669"/>
    <property type="project" value="TreeGrafter"/>
</dbReference>
<protein>
    <recommendedName>
        <fullName evidence="3 8">Cytochrome c oxidase subunit 3</fullName>
    </recommendedName>
</protein>